<keyword evidence="1" id="KW-0732">Signal</keyword>
<evidence type="ECO:0008006" key="4">
    <source>
        <dbReference type="Google" id="ProtNLM"/>
    </source>
</evidence>
<dbReference type="Proteomes" id="UP000469452">
    <property type="component" value="Unassembled WGS sequence"/>
</dbReference>
<dbReference type="VEuPathDB" id="FungiDB:H257_03514"/>
<comment type="caution">
    <text evidence="2">The sequence shown here is derived from an EMBL/GenBank/DDBJ whole genome shotgun (WGS) entry which is preliminary data.</text>
</comment>
<proteinExistence type="predicted"/>
<protein>
    <recommendedName>
        <fullName evidence="4">Fibronectin type-III domain-containing protein</fullName>
    </recommendedName>
</protein>
<evidence type="ECO:0000313" key="3">
    <source>
        <dbReference type="Proteomes" id="UP000469452"/>
    </source>
</evidence>
<gene>
    <name evidence="2" type="ORF">AaE_011542</name>
</gene>
<feature type="signal peptide" evidence="1">
    <location>
        <begin position="1"/>
        <end position="17"/>
    </location>
</feature>
<evidence type="ECO:0000313" key="2">
    <source>
        <dbReference type="EMBL" id="KAF0714564.1"/>
    </source>
</evidence>
<evidence type="ECO:0000256" key="1">
    <source>
        <dbReference type="SAM" id="SignalP"/>
    </source>
</evidence>
<name>A0A6A4ZI71_APHAT</name>
<sequence>MITTLLWLLLFTQPAWAKSTVSVSRKEGISTGQVNVLQGFPGALSLSYFLTGPGDLHYTIVPHGHADVAADAIKSAALATPPSPTAGTFTSTSATRLAWNVLALDANTTYDVYFVAEASNSNGVFGTVVSVNGTTTHPHAPRLTLQHSEPVRASSSSATFKVN</sequence>
<feature type="chain" id="PRO_5025638965" description="Fibronectin type-III domain-containing protein" evidence="1">
    <location>
        <begin position="18"/>
        <end position="163"/>
    </location>
</feature>
<feature type="non-terminal residue" evidence="2">
    <location>
        <position position="163"/>
    </location>
</feature>
<reference evidence="2 3" key="1">
    <citation type="submission" date="2019-06" db="EMBL/GenBank/DDBJ databases">
        <title>Genomics analysis of Aphanomyces spp. identifies a new class of oomycete effector associated with host adaptation.</title>
        <authorList>
            <person name="Gaulin E."/>
        </authorList>
    </citation>
    <scope>NUCLEOTIDE SEQUENCE [LARGE SCALE GENOMIC DNA]</scope>
    <source>
        <strain evidence="2 3">E</strain>
    </source>
</reference>
<dbReference type="AlphaFoldDB" id="A0A6A4ZI71"/>
<dbReference type="EMBL" id="VJMI01017228">
    <property type="protein sequence ID" value="KAF0714564.1"/>
    <property type="molecule type" value="Genomic_DNA"/>
</dbReference>
<organism evidence="2 3">
    <name type="scientific">Aphanomyces astaci</name>
    <name type="common">Crayfish plague agent</name>
    <dbReference type="NCBI Taxonomy" id="112090"/>
    <lineage>
        <taxon>Eukaryota</taxon>
        <taxon>Sar</taxon>
        <taxon>Stramenopiles</taxon>
        <taxon>Oomycota</taxon>
        <taxon>Saprolegniomycetes</taxon>
        <taxon>Saprolegniales</taxon>
        <taxon>Verrucalvaceae</taxon>
        <taxon>Aphanomyces</taxon>
    </lineage>
</organism>
<accession>A0A6A4ZI71</accession>